<evidence type="ECO:0000313" key="2">
    <source>
        <dbReference type="Proteomes" id="UP000308600"/>
    </source>
</evidence>
<protein>
    <submittedName>
        <fullName evidence="1">Uncharacterized protein</fullName>
    </submittedName>
</protein>
<proteinExistence type="predicted"/>
<dbReference type="Proteomes" id="UP000308600">
    <property type="component" value="Unassembled WGS sequence"/>
</dbReference>
<keyword evidence="2" id="KW-1185">Reference proteome</keyword>
<organism evidence="1 2">
    <name type="scientific">Pluteus cervinus</name>
    <dbReference type="NCBI Taxonomy" id="181527"/>
    <lineage>
        <taxon>Eukaryota</taxon>
        <taxon>Fungi</taxon>
        <taxon>Dikarya</taxon>
        <taxon>Basidiomycota</taxon>
        <taxon>Agaricomycotina</taxon>
        <taxon>Agaricomycetes</taxon>
        <taxon>Agaricomycetidae</taxon>
        <taxon>Agaricales</taxon>
        <taxon>Pluteineae</taxon>
        <taxon>Pluteaceae</taxon>
        <taxon>Pluteus</taxon>
    </lineage>
</organism>
<evidence type="ECO:0000313" key="1">
    <source>
        <dbReference type="EMBL" id="TFK68593.1"/>
    </source>
</evidence>
<dbReference type="EMBL" id="ML208348">
    <property type="protein sequence ID" value="TFK68593.1"/>
    <property type="molecule type" value="Genomic_DNA"/>
</dbReference>
<gene>
    <name evidence="1" type="ORF">BDN72DRAFT_858301</name>
</gene>
<name>A0ACD3AS99_9AGAR</name>
<reference evidence="1 2" key="1">
    <citation type="journal article" date="2019" name="Nat. Ecol. Evol.">
        <title>Megaphylogeny resolves global patterns of mushroom evolution.</title>
        <authorList>
            <person name="Varga T."/>
            <person name="Krizsan K."/>
            <person name="Foldi C."/>
            <person name="Dima B."/>
            <person name="Sanchez-Garcia M."/>
            <person name="Sanchez-Ramirez S."/>
            <person name="Szollosi G.J."/>
            <person name="Szarkandi J.G."/>
            <person name="Papp V."/>
            <person name="Albert L."/>
            <person name="Andreopoulos W."/>
            <person name="Angelini C."/>
            <person name="Antonin V."/>
            <person name="Barry K.W."/>
            <person name="Bougher N.L."/>
            <person name="Buchanan P."/>
            <person name="Buyck B."/>
            <person name="Bense V."/>
            <person name="Catcheside P."/>
            <person name="Chovatia M."/>
            <person name="Cooper J."/>
            <person name="Damon W."/>
            <person name="Desjardin D."/>
            <person name="Finy P."/>
            <person name="Geml J."/>
            <person name="Haridas S."/>
            <person name="Hughes K."/>
            <person name="Justo A."/>
            <person name="Karasinski D."/>
            <person name="Kautmanova I."/>
            <person name="Kiss B."/>
            <person name="Kocsube S."/>
            <person name="Kotiranta H."/>
            <person name="LaButti K.M."/>
            <person name="Lechner B.E."/>
            <person name="Liimatainen K."/>
            <person name="Lipzen A."/>
            <person name="Lukacs Z."/>
            <person name="Mihaltcheva S."/>
            <person name="Morgado L.N."/>
            <person name="Niskanen T."/>
            <person name="Noordeloos M.E."/>
            <person name="Ohm R.A."/>
            <person name="Ortiz-Santana B."/>
            <person name="Ovrebo C."/>
            <person name="Racz N."/>
            <person name="Riley R."/>
            <person name="Savchenko A."/>
            <person name="Shiryaev A."/>
            <person name="Soop K."/>
            <person name="Spirin V."/>
            <person name="Szebenyi C."/>
            <person name="Tomsovsky M."/>
            <person name="Tulloss R.E."/>
            <person name="Uehling J."/>
            <person name="Grigoriev I.V."/>
            <person name="Vagvolgyi C."/>
            <person name="Papp T."/>
            <person name="Martin F.M."/>
            <person name="Miettinen O."/>
            <person name="Hibbett D.S."/>
            <person name="Nagy L.G."/>
        </authorList>
    </citation>
    <scope>NUCLEOTIDE SEQUENCE [LARGE SCALE GENOMIC DNA]</scope>
    <source>
        <strain evidence="1 2">NL-1719</strain>
    </source>
</reference>
<sequence>MAGEWVQGNVNASVVFVKTPSPKQLPPLPIPFQQATPSLVVQNSGSQHTNAGHWYDTYSPSGGVLKTRRNELRNVINWGFKGYTNPLPAFYLSSTPTMEFEPPCSGYRKALHEPCTVADDEGSCTRAIPDVAGLGSRTGDSGDHDVLKANTRLYWPHPSEIDFHPEEHITLRAYRPEDSTSSGVVHIFEDKTIPMWCTRSCHPWPQQMFRLNVPEDME</sequence>
<accession>A0ACD3AS99</accession>